<proteinExistence type="predicted"/>
<dbReference type="PANTHER" id="PTHR23232">
    <property type="entry name" value="KRAB DOMAIN C2H2 ZINC FINGER"/>
    <property type="match status" value="1"/>
</dbReference>
<evidence type="ECO:0000313" key="3">
    <source>
        <dbReference type="RefSeq" id="XP_035868887.1"/>
    </source>
</evidence>
<accession>A0A7E6CPR0</accession>
<dbReference type="Gene3D" id="6.10.140.140">
    <property type="match status" value="1"/>
</dbReference>
<dbReference type="SMART" id="SM00349">
    <property type="entry name" value="KRAB"/>
    <property type="match status" value="1"/>
</dbReference>
<organism evidence="2 3">
    <name type="scientific">Phyllostomus discolor</name>
    <name type="common">pale spear-nosed bat</name>
    <dbReference type="NCBI Taxonomy" id="89673"/>
    <lineage>
        <taxon>Eukaryota</taxon>
        <taxon>Metazoa</taxon>
        <taxon>Chordata</taxon>
        <taxon>Craniata</taxon>
        <taxon>Vertebrata</taxon>
        <taxon>Euteleostomi</taxon>
        <taxon>Mammalia</taxon>
        <taxon>Eutheria</taxon>
        <taxon>Laurasiatheria</taxon>
        <taxon>Chiroptera</taxon>
        <taxon>Yangochiroptera</taxon>
        <taxon>Phyllostomidae</taxon>
        <taxon>Phyllostominae</taxon>
        <taxon>Phyllostomus</taxon>
    </lineage>
</organism>
<dbReference type="GeneID" id="114510943"/>
<dbReference type="PANTHER" id="PTHR23232:SF156">
    <property type="entry name" value="KRAB DOMAIN-CONTAINING PROTEIN"/>
    <property type="match status" value="1"/>
</dbReference>
<dbReference type="Proteomes" id="UP000504628">
    <property type="component" value="Chromosome 12"/>
</dbReference>
<dbReference type="PROSITE" id="PS50805">
    <property type="entry name" value="KRAB"/>
    <property type="match status" value="1"/>
</dbReference>
<dbReference type="GO" id="GO:0006355">
    <property type="term" value="P:regulation of DNA-templated transcription"/>
    <property type="evidence" value="ECO:0007669"/>
    <property type="project" value="InterPro"/>
</dbReference>
<gene>
    <name evidence="3" type="primary">LOC114510943</name>
</gene>
<dbReference type="AlphaFoldDB" id="A0A7E6CPR0"/>
<dbReference type="RefSeq" id="XP_035868887.1">
    <property type="nucleotide sequence ID" value="XM_036012994.1"/>
</dbReference>
<evidence type="ECO:0000259" key="1">
    <source>
        <dbReference type="PROSITE" id="PS50805"/>
    </source>
</evidence>
<keyword evidence="2" id="KW-1185">Reference proteome</keyword>
<dbReference type="SUPFAM" id="SSF109640">
    <property type="entry name" value="KRAB domain (Kruppel-associated box)"/>
    <property type="match status" value="1"/>
</dbReference>
<dbReference type="InterPro" id="IPR001909">
    <property type="entry name" value="KRAB"/>
</dbReference>
<dbReference type="Pfam" id="PF01352">
    <property type="entry name" value="KRAB"/>
    <property type="match status" value="1"/>
</dbReference>
<dbReference type="InterPro" id="IPR036051">
    <property type="entry name" value="KRAB_dom_sf"/>
</dbReference>
<dbReference type="InterPro" id="IPR050169">
    <property type="entry name" value="Krueppel_C2H2_ZnF"/>
</dbReference>
<name>A0A7E6CPR0_9CHIR</name>
<sequence length="54" mass="6274">MTKFQETVMFKDVAVVFTEEELALLDPSQKILYQDVTLENLRNLISVGKLKKRC</sequence>
<protein>
    <submittedName>
        <fullName evidence="3">Zinc finger protein 222-like isoform X2</fullName>
    </submittedName>
</protein>
<feature type="domain" description="KRAB" evidence="1">
    <location>
        <begin position="8"/>
        <end position="54"/>
    </location>
</feature>
<reference evidence="3" key="1">
    <citation type="submission" date="2025-08" db="UniProtKB">
        <authorList>
            <consortium name="RefSeq"/>
        </authorList>
    </citation>
    <scope>IDENTIFICATION</scope>
    <source>
        <tissue evidence="3">Muscle</tissue>
    </source>
</reference>
<dbReference type="CDD" id="cd07765">
    <property type="entry name" value="KRAB_A-box"/>
    <property type="match status" value="1"/>
</dbReference>
<evidence type="ECO:0000313" key="2">
    <source>
        <dbReference type="Proteomes" id="UP000504628"/>
    </source>
</evidence>